<feature type="transmembrane region" description="Helical" evidence="1">
    <location>
        <begin position="101"/>
        <end position="124"/>
    </location>
</feature>
<keyword evidence="1" id="KW-1133">Transmembrane helix</keyword>
<organism evidence="3 4">
    <name type="scientific">Drechslerella dactyloides</name>
    <name type="common">Nematode-trapping fungus</name>
    <name type="synonym">Arthrobotrys dactyloides</name>
    <dbReference type="NCBI Taxonomy" id="74499"/>
    <lineage>
        <taxon>Eukaryota</taxon>
        <taxon>Fungi</taxon>
        <taxon>Dikarya</taxon>
        <taxon>Ascomycota</taxon>
        <taxon>Pezizomycotina</taxon>
        <taxon>Orbiliomycetes</taxon>
        <taxon>Orbiliales</taxon>
        <taxon>Orbiliaceae</taxon>
        <taxon>Drechslerella</taxon>
    </lineage>
</organism>
<proteinExistence type="predicted"/>
<keyword evidence="2" id="KW-0732">Signal</keyword>
<evidence type="ECO:0000256" key="1">
    <source>
        <dbReference type="SAM" id="Phobius"/>
    </source>
</evidence>
<keyword evidence="1" id="KW-0472">Membrane</keyword>
<keyword evidence="4" id="KW-1185">Reference proteome</keyword>
<evidence type="ECO:0000313" key="3">
    <source>
        <dbReference type="EMBL" id="KAJ6263045.1"/>
    </source>
</evidence>
<comment type="caution">
    <text evidence="3">The sequence shown here is derived from an EMBL/GenBank/DDBJ whole genome shotgun (WGS) entry which is preliminary data.</text>
</comment>
<dbReference type="Proteomes" id="UP001221413">
    <property type="component" value="Unassembled WGS sequence"/>
</dbReference>
<feature type="chain" id="PRO_5042136558" evidence="2">
    <location>
        <begin position="20"/>
        <end position="164"/>
    </location>
</feature>
<feature type="transmembrane region" description="Helical" evidence="1">
    <location>
        <begin position="145"/>
        <end position="163"/>
    </location>
</feature>
<dbReference type="AlphaFoldDB" id="A0AAD6J2B3"/>
<gene>
    <name evidence="3" type="ORF">Dda_1604</name>
</gene>
<dbReference type="EMBL" id="JAQGDS010000002">
    <property type="protein sequence ID" value="KAJ6263045.1"/>
    <property type="molecule type" value="Genomic_DNA"/>
</dbReference>
<keyword evidence="1" id="KW-0812">Transmembrane</keyword>
<evidence type="ECO:0000313" key="4">
    <source>
        <dbReference type="Proteomes" id="UP001221413"/>
    </source>
</evidence>
<protein>
    <submittedName>
        <fullName evidence="3">Uncharacterized protein</fullName>
    </submittedName>
</protein>
<feature type="transmembrane region" description="Helical" evidence="1">
    <location>
        <begin position="64"/>
        <end position="89"/>
    </location>
</feature>
<feature type="signal peptide" evidence="2">
    <location>
        <begin position="1"/>
        <end position="19"/>
    </location>
</feature>
<reference evidence="3" key="1">
    <citation type="submission" date="2023-01" db="EMBL/GenBank/DDBJ databases">
        <title>The chitinases involved in constricting ring structure development in the nematode-trapping fungus Drechslerella dactyloides.</title>
        <authorList>
            <person name="Wang R."/>
            <person name="Zhang L."/>
            <person name="Tang P."/>
            <person name="Li S."/>
            <person name="Liang L."/>
        </authorList>
    </citation>
    <scope>NUCLEOTIDE SEQUENCE</scope>
    <source>
        <strain evidence="3">YMF1.00031</strain>
    </source>
</reference>
<accession>A0AAD6J2B3</accession>
<evidence type="ECO:0000256" key="2">
    <source>
        <dbReference type="SAM" id="SignalP"/>
    </source>
</evidence>
<name>A0AAD6J2B3_DREDA</name>
<sequence length="164" mass="17073">MVHVAFLAHALLELPPSLTLLFSPLSLLPPSPPDATKRPETTTSIQPGMVPAAAVTPMLRQYGAILLCSSIFALLLAITPDTILLTFPFDGNLVSSVGTRWTVHGVTAGALAGYHVLTMCRAYGRIRCGERAVVLAGGKGLGGPGVHLAAHAVVGGLLSWFAVR</sequence>